<organism evidence="1 2">
    <name type="scientific">Aquitalea magnusonii</name>
    <dbReference type="NCBI Taxonomy" id="332411"/>
    <lineage>
        <taxon>Bacteria</taxon>
        <taxon>Pseudomonadati</taxon>
        <taxon>Pseudomonadota</taxon>
        <taxon>Betaproteobacteria</taxon>
        <taxon>Neisseriales</taxon>
        <taxon>Chromobacteriaceae</taxon>
        <taxon>Aquitalea</taxon>
    </lineage>
</organism>
<dbReference type="Proteomes" id="UP000198290">
    <property type="component" value="Chromosome"/>
</dbReference>
<sequence length="38" mass="4663">MEGLQTIRICDILRCKMQPHRLWAGRILCWRESFMRVD</sequence>
<accession>A0A3G9GLU8</accession>
<evidence type="ECO:0000313" key="2">
    <source>
        <dbReference type="Proteomes" id="UP000198290"/>
    </source>
</evidence>
<reference evidence="2" key="1">
    <citation type="journal article" date="2017" name="Biotechnol. Biofuels">
        <title>Evaluation of environmental bacterial communities as a factor affecting the growth of duckweed Lemna minor.</title>
        <authorList>
            <person name="Ishizawa H."/>
            <person name="Kuroda M."/>
            <person name="Morikawa M."/>
            <person name="Ike M."/>
        </authorList>
    </citation>
    <scope>NUCLEOTIDE SEQUENCE [LARGE SCALE GENOMIC DNA]</scope>
    <source>
        <strain evidence="2">H3</strain>
    </source>
</reference>
<gene>
    <name evidence="1" type="ORF">DLM_3910</name>
</gene>
<dbReference type="KEGG" id="amah:DLM_3910"/>
<name>A0A3G9GLU8_9NEIS</name>
<reference evidence="2" key="3">
    <citation type="journal article" date="2017" name="Plant Physiol. Biochem.">
        <title>Differential oxidative and antioxidative response of duckweed Lemna minor toward plant growth promoting/inhibiting bacteria.</title>
        <authorList>
            <person name="Ishizawa H."/>
            <person name="Kuroda M."/>
            <person name="Morikawa M."/>
            <person name="Ike M."/>
        </authorList>
    </citation>
    <scope>NUCLEOTIDE SEQUENCE [LARGE SCALE GENOMIC DNA]</scope>
    <source>
        <strain evidence="2">H3</strain>
    </source>
</reference>
<reference evidence="1 2" key="2">
    <citation type="journal article" date="2017" name="Genome Announc.">
        <title>Draft genome sequence of Aquitalea magnusonii strain H3, a plant growth-promoting bacterium of duckweed Lemna minor.</title>
        <authorList>
            <person name="Ishizawa H."/>
            <person name="Kuroda M."/>
            <person name="Ike M."/>
        </authorList>
    </citation>
    <scope>NUCLEOTIDE SEQUENCE [LARGE SCALE GENOMIC DNA]</scope>
    <source>
        <strain evidence="1 2">H3</strain>
    </source>
</reference>
<evidence type="ECO:0000313" key="1">
    <source>
        <dbReference type="EMBL" id="BBF87489.1"/>
    </source>
</evidence>
<protein>
    <submittedName>
        <fullName evidence="1">Uncharacterized protein</fullName>
    </submittedName>
</protein>
<proteinExistence type="predicted"/>
<keyword evidence="2" id="KW-1185">Reference proteome</keyword>
<dbReference type="EMBL" id="AP018823">
    <property type="protein sequence ID" value="BBF87489.1"/>
    <property type="molecule type" value="Genomic_DNA"/>
</dbReference>
<dbReference type="AlphaFoldDB" id="A0A3G9GLU8"/>